<evidence type="ECO:0000313" key="4">
    <source>
        <dbReference type="WBParaSite" id="nRc.2.0.1.t44993-RA"/>
    </source>
</evidence>
<keyword evidence="3" id="KW-1185">Reference proteome</keyword>
<dbReference type="WBParaSite" id="nRc.2.0.1.t44993-RA">
    <property type="protein sequence ID" value="nRc.2.0.1.t44993-RA"/>
    <property type="gene ID" value="nRc.2.0.1.g44993"/>
</dbReference>
<dbReference type="AlphaFoldDB" id="A0A915L1Q1"/>
<evidence type="ECO:0000256" key="1">
    <source>
        <dbReference type="SAM" id="MobiDB-lite"/>
    </source>
</evidence>
<evidence type="ECO:0000259" key="2">
    <source>
        <dbReference type="PROSITE" id="PS00022"/>
    </source>
</evidence>
<reference evidence="4" key="1">
    <citation type="submission" date="2022-11" db="UniProtKB">
        <authorList>
            <consortium name="WormBaseParasite"/>
        </authorList>
    </citation>
    <scope>IDENTIFICATION</scope>
</reference>
<feature type="domain" description="EGF-like" evidence="2">
    <location>
        <begin position="295"/>
        <end position="306"/>
    </location>
</feature>
<evidence type="ECO:0000313" key="3">
    <source>
        <dbReference type="Proteomes" id="UP000887565"/>
    </source>
</evidence>
<feature type="region of interest" description="Disordered" evidence="1">
    <location>
        <begin position="156"/>
        <end position="198"/>
    </location>
</feature>
<sequence length="411" mass="45048">MDWLHVRSPSCKKISRDEKCEVTTSKTPTGTPLTKRSRPIQALTIHTSLLENVPIRQKKREYTCLDCCQARKRGCRTDFECAKNAACIPISVESDCGVCVCNDGFEPVGVKRCRKVAKSKAKTSKRAKTGSTSIKNEEDVIIRLTSQTRITSMTTTKIPTKSTSITTTTPETSTSTSTSTTTQTSTTTTSTPTKTTATSTVLPTTLATATMTISRTSPQISQGSIPILFSLNCADYDCVAEPTPSVDASPLIVRTSCKSKIMHDRVACNSPLASNLPDCNGVYCLDNEETQSSYCICPYDKIGSSCLVDKPGKCSHGTGLLPIDQILRKNTRFVHRNMPELGDIVARHFASSWIECVKLCQWTDGECKAINFGQINNVRICELLSVAVIKDNTMLQSWLQEQTGWTYVCCL</sequence>
<dbReference type="Proteomes" id="UP000887565">
    <property type="component" value="Unplaced"/>
</dbReference>
<proteinExistence type="predicted"/>
<dbReference type="InterPro" id="IPR000742">
    <property type="entry name" value="EGF"/>
</dbReference>
<dbReference type="PROSITE" id="PS00022">
    <property type="entry name" value="EGF_1"/>
    <property type="match status" value="1"/>
</dbReference>
<organism evidence="3 4">
    <name type="scientific">Romanomermis culicivorax</name>
    <name type="common">Nematode worm</name>
    <dbReference type="NCBI Taxonomy" id="13658"/>
    <lineage>
        <taxon>Eukaryota</taxon>
        <taxon>Metazoa</taxon>
        <taxon>Ecdysozoa</taxon>
        <taxon>Nematoda</taxon>
        <taxon>Enoplea</taxon>
        <taxon>Dorylaimia</taxon>
        <taxon>Mermithida</taxon>
        <taxon>Mermithoidea</taxon>
        <taxon>Mermithidae</taxon>
        <taxon>Romanomermis</taxon>
    </lineage>
</organism>
<protein>
    <submittedName>
        <fullName evidence="4">EGF-like domain-containing protein</fullName>
    </submittedName>
</protein>
<accession>A0A915L1Q1</accession>
<name>A0A915L1Q1_ROMCU</name>